<dbReference type="AlphaFoldDB" id="A0A1I2JS63"/>
<keyword evidence="1" id="KW-0732">Signal</keyword>
<dbReference type="Proteomes" id="UP000199477">
    <property type="component" value="Unassembled WGS sequence"/>
</dbReference>
<gene>
    <name evidence="2" type="ORF">SAMN02799615_04119</name>
</gene>
<protein>
    <submittedName>
        <fullName evidence="2">Uncharacterized protein</fullName>
    </submittedName>
</protein>
<feature type="chain" id="PRO_5011664239" evidence="1">
    <location>
        <begin position="26"/>
        <end position="121"/>
    </location>
</feature>
<proteinExistence type="predicted"/>
<evidence type="ECO:0000313" key="3">
    <source>
        <dbReference type="Proteomes" id="UP000199477"/>
    </source>
</evidence>
<feature type="signal peptide" evidence="1">
    <location>
        <begin position="1"/>
        <end position="25"/>
    </location>
</feature>
<keyword evidence="3" id="KW-1185">Reference proteome</keyword>
<reference evidence="3" key="1">
    <citation type="submission" date="2016-10" db="EMBL/GenBank/DDBJ databases">
        <authorList>
            <person name="Varghese N."/>
            <person name="Submissions S."/>
        </authorList>
    </citation>
    <scope>NUCLEOTIDE SEQUENCE [LARGE SCALE GENOMIC DNA]</scope>
    <source>
        <strain evidence="3">UNC178MFTsu3.1</strain>
    </source>
</reference>
<evidence type="ECO:0000313" key="2">
    <source>
        <dbReference type="EMBL" id="SFF55616.1"/>
    </source>
</evidence>
<sequence>MKNTTHRHLAGLFLLALFCASRSEAEVVILGTRVIYPYQLAAWRLRGHLRSDRGDLWTRAANYHSRTPRHNARYRAQLMHKAWRWNQWLGRQFTTHMVDDVTAHRHGETGVADVPDSGDAA</sequence>
<accession>A0A1I2JS63</accession>
<dbReference type="STRING" id="500610.SAMN02799615_04119"/>
<dbReference type="EMBL" id="FONH01000028">
    <property type="protein sequence ID" value="SFF55616.1"/>
    <property type="molecule type" value="Genomic_DNA"/>
</dbReference>
<organism evidence="2 3">
    <name type="scientific">Dyella marensis</name>
    <dbReference type="NCBI Taxonomy" id="500610"/>
    <lineage>
        <taxon>Bacteria</taxon>
        <taxon>Pseudomonadati</taxon>
        <taxon>Pseudomonadota</taxon>
        <taxon>Gammaproteobacteria</taxon>
        <taxon>Lysobacterales</taxon>
        <taxon>Rhodanobacteraceae</taxon>
        <taxon>Dyella</taxon>
    </lineage>
</organism>
<name>A0A1I2JS63_9GAMM</name>
<evidence type="ECO:0000256" key="1">
    <source>
        <dbReference type="SAM" id="SignalP"/>
    </source>
</evidence>